<feature type="compositionally biased region" description="Polar residues" evidence="1">
    <location>
        <begin position="104"/>
        <end position="116"/>
    </location>
</feature>
<proteinExistence type="predicted"/>
<evidence type="ECO:0000313" key="3">
    <source>
        <dbReference type="EMBL" id="ANP71223.1"/>
    </source>
</evidence>
<dbReference type="PATRIC" id="fig|670052.7.peg.267"/>
<dbReference type="Proteomes" id="UP000092582">
    <property type="component" value="Chromosome 1"/>
</dbReference>
<dbReference type="RefSeq" id="WP_066592117.1">
    <property type="nucleotide sequence ID" value="NZ_CP016282.1"/>
</dbReference>
<evidence type="ECO:0000256" key="1">
    <source>
        <dbReference type="SAM" id="MobiDB-lite"/>
    </source>
</evidence>
<reference evidence="3 4" key="1">
    <citation type="submission" date="2016-06" db="EMBL/GenBank/DDBJ databases">
        <title>Genome sequencing of Cryobacterium arcticum PAMC 27867.</title>
        <authorList>
            <person name="Lee J."/>
            <person name="Kim O.-S."/>
        </authorList>
    </citation>
    <scope>NUCLEOTIDE SEQUENCE [LARGE SCALE GENOMIC DNA]</scope>
    <source>
        <strain evidence="3 4">PAMC 27867</strain>
    </source>
</reference>
<dbReference type="AlphaFoldDB" id="A0A1B1BFC3"/>
<keyword evidence="2" id="KW-0812">Transmembrane</keyword>
<sequence>MKAVPAWLVFTVLRVLMFAVPFVILLVLGLEGWLAAVLAAIIGLCLSYIFLRNPRNSVSRDLYEVRHRAKEPVHPDAESEDAAVDRAESEQEREQQARAEQELTDQPPNDQRSNLA</sequence>
<accession>A0A1B1BFC3</accession>
<keyword evidence="4" id="KW-1185">Reference proteome</keyword>
<protein>
    <recommendedName>
        <fullName evidence="5">DUF4229 domain-containing protein</fullName>
    </recommendedName>
</protein>
<dbReference type="InterPro" id="IPR025323">
    <property type="entry name" value="DUF4229"/>
</dbReference>
<feature type="transmembrane region" description="Helical" evidence="2">
    <location>
        <begin position="7"/>
        <end position="27"/>
    </location>
</feature>
<keyword evidence="2" id="KW-1133">Transmembrane helix</keyword>
<feature type="compositionally biased region" description="Basic and acidic residues" evidence="1">
    <location>
        <begin position="68"/>
        <end position="101"/>
    </location>
</feature>
<gene>
    <name evidence="3" type="ORF">PA27867_0249</name>
</gene>
<feature type="transmembrane region" description="Helical" evidence="2">
    <location>
        <begin position="33"/>
        <end position="51"/>
    </location>
</feature>
<dbReference type="Pfam" id="PF14012">
    <property type="entry name" value="DUF4229"/>
    <property type="match status" value="1"/>
</dbReference>
<name>A0A1B1BFC3_9MICO</name>
<evidence type="ECO:0000256" key="2">
    <source>
        <dbReference type="SAM" id="Phobius"/>
    </source>
</evidence>
<dbReference type="STRING" id="670052.PA27867_0249"/>
<evidence type="ECO:0000313" key="4">
    <source>
        <dbReference type="Proteomes" id="UP000092582"/>
    </source>
</evidence>
<evidence type="ECO:0008006" key="5">
    <source>
        <dbReference type="Google" id="ProtNLM"/>
    </source>
</evidence>
<dbReference type="EMBL" id="CP016282">
    <property type="protein sequence ID" value="ANP71223.1"/>
    <property type="molecule type" value="Genomic_DNA"/>
</dbReference>
<dbReference type="KEGG" id="cart:PA27867_0249"/>
<organism evidence="3 4">
    <name type="scientific">Cryobacterium arcticum</name>
    <dbReference type="NCBI Taxonomy" id="670052"/>
    <lineage>
        <taxon>Bacteria</taxon>
        <taxon>Bacillati</taxon>
        <taxon>Actinomycetota</taxon>
        <taxon>Actinomycetes</taxon>
        <taxon>Micrococcales</taxon>
        <taxon>Microbacteriaceae</taxon>
        <taxon>Cryobacterium</taxon>
    </lineage>
</organism>
<feature type="region of interest" description="Disordered" evidence="1">
    <location>
        <begin position="68"/>
        <end position="116"/>
    </location>
</feature>
<keyword evidence="2" id="KW-0472">Membrane</keyword>